<organism evidence="1 2">
    <name type="scientific">Echinops telfairi</name>
    <name type="common">Lesser hedgehog tenrec</name>
    <dbReference type="NCBI Taxonomy" id="9371"/>
    <lineage>
        <taxon>Eukaryota</taxon>
        <taxon>Metazoa</taxon>
        <taxon>Chordata</taxon>
        <taxon>Craniata</taxon>
        <taxon>Vertebrata</taxon>
        <taxon>Euteleostomi</taxon>
        <taxon>Mammalia</taxon>
        <taxon>Eutheria</taxon>
        <taxon>Afrotheria</taxon>
        <taxon>Tenrecidae</taxon>
        <taxon>Tenrecinae</taxon>
        <taxon>Echinops</taxon>
    </lineage>
</organism>
<accession>A0AC55DA87</accession>
<evidence type="ECO:0000313" key="1">
    <source>
        <dbReference type="Proteomes" id="UP000694863"/>
    </source>
</evidence>
<proteinExistence type="predicted"/>
<sequence>MEDTQVINWGVEEEEETEKSSESVRCTLEPLGRLHIFSSAHGPEKDFPLYLGENVVGRMPDCSVALPYPSISKQHAVIEILACNKAPVLRDCGSLNGTQILRPPTALSPGARHRLRDQDLILFADLPCQYHRLDAPLPYASRGPLTIEETPRVQGEMRPKGLLLAEDSEEEVDSESTRDKVSRTTFSPVPTVVPESDEEGASLAFNLDSDTDDEEGQRRVTRQAASDANRGTPAEAEWPGADEAAGVAGARHFDQHRPSGKTRARAVRVESDAGKAVAPVRVIPERSHPAGEDSDTDVDEDSRPPGRPPECPLERGQPSDFIDSDTDVEEEGIPATPVVVPMKRKQIFYGVDKPGPGVSALARLQKSQAGGNADGGEQGEAPLAVPLERSQEGSIVVNSDTDDEEEVLAALTLARLKESLVTTNPRGTDVEETRALPVIPLEHNQTSAGRDSDTDAEEDRHPGEKRQALPEDGSLVVAHSEKSQPPSRGGDRDVGERHSLGAHLQRGQASTTVDTNPGTEEKVTPQVPVKGIAPTGRGAEGSPAKMPIGHTEEEEAHPFTASELAHVRKIQLPAKGHGGTEWAATVLEQERVLGASTQDGAPVAQVKQDLVVDTGTPGDPSQPHREGAPHEGGTQESKDSPDDSEDLYLQATQCFVDQGITSVGAIQSVEEEPTQDFLSMPRQEEPGPSCYSSETPGTPDEPWELLPTQPFCPRAPEASETPLEAHGNCPPFPSGGASPLDQHPESPVHHTESLGTQGQEVPAEQEKLGAPRRTTGRVSPETKPLERGTEEPLPEGEREDGTAKEDLARGLLNRGQRQVLARAPQSLESEAKVKRAHAERAGNRLEVEMGTSVEMQETELERQALARGMFEREAERPAPESAKELAGTDVTEPTGLLEDLGAHSRETQGGGQDRRGRPSHPTPVASGSQSGRRRVAPMRPRRQQRGSMNSKMPPAGKPARGEQESPSVPEASARPPDPLIPQSPKCPVPQSPLSPTRSLEAPLPRTRQKKSINTLEAPLPPELEPLDPKSKVRARGLSRAKPSVSSTAHEPPPPTHIDQPVTPKPTSEAIWGRTHRSSVGTCEPVGPIAPEAQCPTSTDQPLIPGALSQAMGRTRRSSARTLGPVGPTAPELQPSTSTDQPVTPKPTARATRNRTQRSSVKTPEPVEVQLPISTDQPVTPKPTARATRSRTQRSSVKIPEPIEAQLPISTDQPVTPEASQATRGKTCRSVKTPEPIEPTAPKRQASPADQPVVSRPTQSRACRSSIMTPEPIIPQTPELQPSTIIHDPLTPNSTSRAIQGRTSRSGKTLGPTEPTAPDFQPPAPTDQPVTPKPTARATRSRTQRSSVTISELIGHTAHELQSVPSKDPCVIPKPTSQARVHRSSAKAPGLPDLEPLKPADQPVNPEPILSTTRGRAPMSSVKTPEPVVPTAAELQPPSPIDQPVTPEASRNRRQRGARKQESLKTAPLVCEPCSTPAPQSQSESRLRRGAAESHRPIPDPASPQLLETPTRTSQIKEEEEEGSSGLSPEPRPKAPQSRKRTLPTLDSSPLPKRPPRGQFPQQTEFLKEPQKETAGKKENVVLPGPVKRKREQTEEEPKGTQSRSVRQRPKPSQQSTAPSVLFTGVVDARGERAVLALGGSLAHSVTEASHLVTDRIRRTVKFLCALGRGIPILSLDWLHQSRKAGCFLPPDEYIVTDPEQEKNFGFSLQDALGRARKQRLLEGYEVYVTPGVQPPPPQMGEIISCCGGTVLPSMPRSYKPQRVVITCSQDFLRCSIPLRAGLPVLSPEFLLTGVLKQEANPEAFTFSPEKPAAT</sequence>
<gene>
    <name evidence="2" type="primary">MDC1</name>
</gene>
<keyword evidence="1" id="KW-1185">Reference proteome</keyword>
<reference evidence="2" key="1">
    <citation type="submission" date="2025-08" db="UniProtKB">
        <authorList>
            <consortium name="RefSeq"/>
        </authorList>
    </citation>
    <scope>IDENTIFICATION</scope>
</reference>
<evidence type="ECO:0000313" key="2">
    <source>
        <dbReference type="RefSeq" id="XP_045148668.1"/>
    </source>
</evidence>
<dbReference type="RefSeq" id="XP_045148668.1">
    <property type="nucleotide sequence ID" value="XM_045292733.1"/>
</dbReference>
<name>A0AC55DA87_ECHTE</name>
<dbReference type="Proteomes" id="UP000694863">
    <property type="component" value="Unplaced"/>
</dbReference>
<protein>
    <submittedName>
        <fullName evidence="2">Mediator of DNA damage checkpoint protein 1 isoform X1</fullName>
    </submittedName>
</protein>